<evidence type="ECO:0000256" key="6">
    <source>
        <dbReference type="ARBA" id="ARBA00022491"/>
    </source>
</evidence>
<evidence type="ECO:0000256" key="11">
    <source>
        <dbReference type="ARBA" id="ARBA00023125"/>
    </source>
</evidence>
<comment type="caution">
    <text evidence="16">The sequence shown here is derived from an EMBL/GenBank/DDBJ whole genome shotgun (WGS) entry which is preliminary data.</text>
</comment>
<keyword evidence="5 15" id="KW-0963">Cytoplasm</keyword>
<comment type="cofactor">
    <cofactor evidence="13">
        <name>Zn(2+)</name>
        <dbReference type="ChEBI" id="CHEBI:29105"/>
    </cofactor>
    <text evidence="13">Binds 1 zinc ion per subunit.</text>
</comment>
<dbReference type="FunFam" id="3.30.1490.190:FF:000001">
    <property type="entry name" value="Ferric uptake regulation protein"/>
    <property type="match status" value="1"/>
</dbReference>
<comment type="subunit">
    <text evidence="3 15">Homodimer.</text>
</comment>
<proteinExistence type="inferred from homology"/>
<feature type="binding site" evidence="14">
    <location>
        <position position="86"/>
    </location>
    <ligand>
        <name>Fe cation</name>
        <dbReference type="ChEBI" id="CHEBI:24875"/>
    </ligand>
</feature>
<protein>
    <recommendedName>
        <fullName evidence="4 15">Ferric uptake regulation protein</fullName>
    </recommendedName>
</protein>
<comment type="similarity">
    <text evidence="2 15">Belongs to the Fur family.</text>
</comment>
<dbReference type="InterPro" id="IPR043135">
    <property type="entry name" value="Fur_C"/>
</dbReference>
<evidence type="ECO:0000256" key="4">
    <source>
        <dbReference type="ARBA" id="ARBA00020910"/>
    </source>
</evidence>
<evidence type="ECO:0000313" key="16">
    <source>
        <dbReference type="EMBL" id="KXB30935.1"/>
    </source>
</evidence>
<dbReference type="Gene3D" id="1.10.10.10">
    <property type="entry name" value="Winged helix-like DNA-binding domain superfamily/Winged helix DNA-binding domain"/>
    <property type="match status" value="1"/>
</dbReference>
<evidence type="ECO:0000313" key="17">
    <source>
        <dbReference type="Proteomes" id="UP000070186"/>
    </source>
</evidence>
<keyword evidence="8 13" id="KW-0862">Zinc</keyword>
<keyword evidence="6 15" id="KW-0678">Repressor</keyword>
<dbReference type="InterPro" id="IPR036390">
    <property type="entry name" value="WH_DNA-bd_sf"/>
</dbReference>
<dbReference type="AlphaFoldDB" id="A0A133XJ16"/>
<dbReference type="SUPFAM" id="SSF46785">
    <property type="entry name" value="Winged helix' DNA-binding domain"/>
    <property type="match status" value="1"/>
</dbReference>
<dbReference type="PANTHER" id="PTHR33202">
    <property type="entry name" value="ZINC UPTAKE REGULATION PROTEIN"/>
    <property type="match status" value="1"/>
</dbReference>
<keyword evidence="17" id="KW-1185">Reference proteome</keyword>
<keyword evidence="7 13" id="KW-0479">Metal-binding</keyword>
<dbReference type="GO" id="GO:0000976">
    <property type="term" value="F:transcription cis-regulatory region binding"/>
    <property type="evidence" value="ECO:0007669"/>
    <property type="project" value="TreeGrafter"/>
</dbReference>
<keyword evidence="12 15" id="KW-0804">Transcription</keyword>
<dbReference type="NCBIfam" id="NF006999">
    <property type="entry name" value="PRK09462.1"/>
    <property type="match status" value="1"/>
</dbReference>
<dbReference type="Pfam" id="PF01475">
    <property type="entry name" value="FUR"/>
    <property type="match status" value="1"/>
</dbReference>
<evidence type="ECO:0000256" key="14">
    <source>
        <dbReference type="PIRSR" id="PIRSR602481-2"/>
    </source>
</evidence>
<dbReference type="GO" id="GO:0005829">
    <property type="term" value="C:cytosol"/>
    <property type="evidence" value="ECO:0007669"/>
    <property type="project" value="TreeGrafter"/>
</dbReference>
<sequence length="147" mass="17056">MSDPQSLKNMGLKATFPRLKILELFEKSTLRHMTAEDVYRMLIAENMDIGLATVYRVLTQFEQAGLLERHFFESGKAVFEINRGNHHDHLVCINCGRVEEFYDPEIEKRQNAIAEERGFAIQDHALYLYAQCTKETCPHRHDPDSKS</sequence>
<dbReference type="Gene3D" id="3.30.1490.190">
    <property type="match status" value="1"/>
</dbReference>
<name>A0A133XJ16_9RHOO</name>
<feature type="binding site" evidence="13">
    <location>
        <position position="92"/>
    </location>
    <ligand>
        <name>Zn(2+)</name>
        <dbReference type="ChEBI" id="CHEBI:29105"/>
    </ligand>
</feature>
<evidence type="ECO:0000256" key="8">
    <source>
        <dbReference type="ARBA" id="ARBA00022833"/>
    </source>
</evidence>
<comment type="cofactor">
    <cofactor evidence="14">
        <name>Mn(2+)</name>
        <dbReference type="ChEBI" id="CHEBI:29035"/>
    </cofactor>
    <cofactor evidence="14">
        <name>Fe(2+)</name>
        <dbReference type="ChEBI" id="CHEBI:29033"/>
    </cofactor>
    <text evidence="14">Binds 1 Mn(2+) or Fe(2+) ion per subunit.</text>
</comment>
<accession>A0A133XJ16</accession>
<evidence type="ECO:0000256" key="5">
    <source>
        <dbReference type="ARBA" id="ARBA00022490"/>
    </source>
</evidence>
<keyword evidence="9 14" id="KW-0408">Iron</keyword>
<dbReference type="GO" id="GO:0032993">
    <property type="term" value="C:protein-DNA complex"/>
    <property type="evidence" value="ECO:0007669"/>
    <property type="project" value="UniProtKB-ARBA"/>
</dbReference>
<reference evidence="16 17" key="1">
    <citation type="submission" date="2015-12" db="EMBL/GenBank/DDBJ databases">
        <title>Nitrous oxide reduction kinetics distinguish bacteria harboring typical versus atypical NosZ.</title>
        <authorList>
            <person name="Yoon S."/>
            <person name="Nissen S."/>
            <person name="Park D."/>
            <person name="Sanford R.A."/>
            <person name="Loeffler F.E."/>
        </authorList>
    </citation>
    <scope>NUCLEOTIDE SEQUENCE [LARGE SCALE GENOMIC DNA]</scope>
    <source>
        <strain evidence="16 17">ATCC BAA-841</strain>
    </source>
</reference>
<evidence type="ECO:0000256" key="15">
    <source>
        <dbReference type="RuleBase" id="RU364037"/>
    </source>
</evidence>
<feature type="binding site" evidence="13">
    <location>
        <position position="132"/>
    </location>
    <ligand>
        <name>Zn(2+)</name>
        <dbReference type="ChEBI" id="CHEBI:29105"/>
    </ligand>
</feature>
<dbReference type="STRING" id="281362.AT959_09500"/>
<keyword evidence="11 15" id="KW-0238">DNA-binding</keyword>
<dbReference type="PANTHER" id="PTHR33202:SF2">
    <property type="entry name" value="FERRIC UPTAKE REGULATION PROTEIN"/>
    <property type="match status" value="1"/>
</dbReference>
<feature type="binding site" evidence="14">
    <location>
        <position position="124"/>
    </location>
    <ligand>
        <name>Fe cation</name>
        <dbReference type="ChEBI" id="CHEBI:24875"/>
    </ligand>
</feature>
<comment type="subcellular location">
    <subcellularLocation>
        <location evidence="1 15">Cytoplasm</location>
    </subcellularLocation>
</comment>
<dbReference type="InterPro" id="IPR002481">
    <property type="entry name" value="FUR"/>
</dbReference>
<evidence type="ECO:0000256" key="1">
    <source>
        <dbReference type="ARBA" id="ARBA00004496"/>
    </source>
</evidence>
<dbReference type="FunFam" id="1.10.10.10:FF:000007">
    <property type="entry name" value="Ferric uptake regulation protein"/>
    <property type="match status" value="1"/>
</dbReference>
<organism evidence="16 17">
    <name type="scientific">Dechloromonas denitrificans</name>
    <dbReference type="NCBI Taxonomy" id="281362"/>
    <lineage>
        <taxon>Bacteria</taxon>
        <taxon>Pseudomonadati</taxon>
        <taxon>Pseudomonadota</taxon>
        <taxon>Betaproteobacteria</taxon>
        <taxon>Rhodocyclales</taxon>
        <taxon>Azonexaceae</taxon>
        <taxon>Dechloromonas</taxon>
    </lineage>
</organism>
<dbReference type="Proteomes" id="UP000070186">
    <property type="component" value="Unassembled WGS sequence"/>
</dbReference>
<dbReference type="EMBL" id="LODL01000019">
    <property type="protein sequence ID" value="KXB30935.1"/>
    <property type="molecule type" value="Genomic_DNA"/>
</dbReference>
<feature type="binding site" evidence="14">
    <location>
        <position position="88"/>
    </location>
    <ligand>
        <name>Fe cation</name>
        <dbReference type="ChEBI" id="CHEBI:24875"/>
    </ligand>
</feature>
<evidence type="ECO:0000256" key="13">
    <source>
        <dbReference type="PIRSR" id="PIRSR602481-1"/>
    </source>
</evidence>
<dbReference type="RefSeq" id="WP_066882733.1">
    <property type="nucleotide sequence ID" value="NZ_LODL01000019.1"/>
</dbReference>
<feature type="binding site" evidence="13">
    <location>
        <position position="95"/>
    </location>
    <ligand>
        <name>Zn(2+)</name>
        <dbReference type="ChEBI" id="CHEBI:29105"/>
    </ligand>
</feature>
<dbReference type="GO" id="GO:1900705">
    <property type="term" value="P:negative regulation of siderophore biosynthetic process"/>
    <property type="evidence" value="ECO:0007669"/>
    <property type="project" value="TreeGrafter"/>
</dbReference>
<feature type="binding site" evidence="14">
    <location>
        <position position="107"/>
    </location>
    <ligand>
        <name>Fe cation</name>
        <dbReference type="ChEBI" id="CHEBI:24875"/>
    </ligand>
</feature>
<dbReference type="GO" id="GO:0001216">
    <property type="term" value="F:DNA-binding transcription activator activity"/>
    <property type="evidence" value="ECO:0007669"/>
    <property type="project" value="UniProtKB-ARBA"/>
</dbReference>
<evidence type="ECO:0000256" key="2">
    <source>
        <dbReference type="ARBA" id="ARBA00007957"/>
    </source>
</evidence>
<evidence type="ECO:0000256" key="9">
    <source>
        <dbReference type="ARBA" id="ARBA00023004"/>
    </source>
</evidence>
<dbReference type="CDD" id="cd07153">
    <property type="entry name" value="Fur_like"/>
    <property type="match status" value="1"/>
</dbReference>
<gene>
    <name evidence="15" type="primary">fur</name>
    <name evidence="16" type="ORF">AT959_09500</name>
</gene>
<evidence type="ECO:0000256" key="10">
    <source>
        <dbReference type="ARBA" id="ARBA00023015"/>
    </source>
</evidence>
<dbReference type="GO" id="GO:0008270">
    <property type="term" value="F:zinc ion binding"/>
    <property type="evidence" value="ECO:0007669"/>
    <property type="project" value="TreeGrafter"/>
</dbReference>
<dbReference type="InterPro" id="IPR036388">
    <property type="entry name" value="WH-like_DNA-bd_sf"/>
</dbReference>
<keyword evidence="10 15" id="KW-0805">Transcription regulation</keyword>
<dbReference type="GO" id="GO:0045892">
    <property type="term" value="P:negative regulation of DNA-templated transcription"/>
    <property type="evidence" value="ECO:0007669"/>
    <property type="project" value="TreeGrafter"/>
</dbReference>
<evidence type="ECO:0000256" key="3">
    <source>
        <dbReference type="ARBA" id="ARBA00011738"/>
    </source>
</evidence>
<evidence type="ECO:0000256" key="12">
    <source>
        <dbReference type="ARBA" id="ARBA00023163"/>
    </source>
</evidence>
<evidence type="ECO:0000256" key="7">
    <source>
        <dbReference type="ARBA" id="ARBA00022723"/>
    </source>
</evidence>